<organism evidence="1 2">
    <name type="scientific">Trametes sanguinea</name>
    <dbReference type="NCBI Taxonomy" id="158606"/>
    <lineage>
        <taxon>Eukaryota</taxon>
        <taxon>Fungi</taxon>
        <taxon>Dikarya</taxon>
        <taxon>Basidiomycota</taxon>
        <taxon>Agaricomycotina</taxon>
        <taxon>Agaricomycetes</taxon>
        <taxon>Polyporales</taxon>
        <taxon>Polyporaceae</taxon>
        <taxon>Trametes</taxon>
    </lineage>
</organism>
<keyword evidence="2" id="KW-1185">Reference proteome</keyword>
<protein>
    <submittedName>
        <fullName evidence="1">Uncharacterized protein</fullName>
    </submittedName>
</protein>
<evidence type="ECO:0000313" key="2">
    <source>
        <dbReference type="Proteomes" id="UP001144978"/>
    </source>
</evidence>
<name>A0ACC1MKT3_9APHY</name>
<proteinExistence type="predicted"/>
<dbReference type="EMBL" id="JANSHE010006373">
    <property type="protein sequence ID" value="KAJ2967277.1"/>
    <property type="molecule type" value="Genomic_DNA"/>
</dbReference>
<comment type="caution">
    <text evidence="1">The sequence shown here is derived from an EMBL/GenBank/DDBJ whole genome shotgun (WGS) entry which is preliminary data.</text>
</comment>
<gene>
    <name evidence="1" type="ORF">NUW54_g13549</name>
</gene>
<dbReference type="Proteomes" id="UP001144978">
    <property type="component" value="Unassembled WGS sequence"/>
</dbReference>
<evidence type="ECO:0000313" key="1">
    <source>
        <dbReference type="EMBL" id="KAJ2967277.1"/>
    </source>
</evidence>
<sequence>MHPAFDRAPTISLFAACRVRECTSGAPSESHGESRIPAPGRNAGVRRTRRLLANRPPPSVSPSQENEIKASPHTPRAEHAHYIVERAREALLWAWVVGRIGTLDDGWGDAEAERAWTELGGVLAGVGSEEVHVQSYRRDTLDPNRVYKNLREAGYNTDTRTELEFSSLDGYPYGHTQNKGKHGWGSYDKDDERLECIIKRSECFDVRGRASDLFKHIAFERPTCGDCGHSSRW</sequence>
<accession>A0ACC1MKT3</accession>
<reference evidence="1" key="1">
    <citation type="submission" date="2022-08" db="EMBL/GenBank/DDBJ databases">
        <title>Genome Sequence of Pycnoporus sanguineus.</title>
        <authorList>
            <person name="Buettner E."/>
        </authorList>
    </citation>
    <scope>NUCLEOTIDE SEQUENCE</scope>
    <source>
        <strain evidence="1">CG-C14</strain>
    </source>
</reference>